<evidence type="ECO:0000313" key="3">
    <source>
        <dbReference type="Proteomes" id="UP001202281"/>
    </source>
</evidence>
<dbReference type="EMBL" id="JALHLG010000009">
    <property type="protein sequence ID" value="MCJ2187049.1"/>
    <property type="molecule type" value="Genomic_DNA"/>
</dbReference>
<name>A0ABT0BQX2_9SPHN</name>
<sequence length="131" mass="14496">MNFKLALAALNVALAPPAHACSGAVFFDAILPTIPQHIPDGASIYEVTPGEVEEGRVWSVNIVRIIRGYAPQNTIKLPLYGGGDCRTAHFPKTGKSYVVAYPSYVDQKSFNVIFFNLNTFEIWSHSLFHDR</sequence>
<keyword evidence="3" id="KW-1185">Reference proteome</keyword>
<proteinExistence type="predicted"/>
<reference evidence="2 3" key="1">
    <citation type="submission" date="2022-04" db="EMBL/GenBank/DDBJ databases">
        <title>Identification of a novel bacterium isolated from mangrove sediments.</title>
        <authorList>
            <person name="Pan X."/>
        </authorList>
    </citation>
    <scope>NUCLEOTIDE SEQUENCE [LARGE SCALE GENOMIC DNA]</scope>
    <source>
        <strain evidence="2 3">B2638</strain>
    </source>
</reference>
<gene>
    <name evidence="2" type="ORF">MTR66_09505</name>
</gene>
<evidence type="ECO:0000256" key="1">
    <source>
        <dbReference type="SAM" id="SignalP"/>
    </source>
</evidence>
<keyword evidence="1" id="KW-0732">Signal</keyword>
<feature type="signal peptide" evidence="1">
    <location>
        <begin position="1"/>
        <end position="20"/>
    </location>
</feature>
<feature type="chain" id="PRO_5046269853" evidence="1">
    <location>
        <begin position="21"/>
        <end position="131"/>
    </location>
</feature>
<comment type="caution">
    <text evidence="2">The sequence shown here is derived from an EMBL/GenBank/DDBJ whole genome shotgun (WGS) entry which is preliminary data.</text>
</comment>
<protein>
    <submittedName>
        <fullName evidence="2">Uncharacterized protein</fullName>
    </submittedName>
</protein>
<dbReference type="RefSeq" id="WP_243920181.1">
    <property type="nucleotide sequence ID" value="NZ_JALHLG010000009.1"/>
</dbReference>
<dbReference type="Proteomes" id="UP001202281">
    <property type="component" value="Unassembled WGS sequence"/>
</dbReference>
<accession>A0ABT0BQX2</accession>
<organism evidence="2 3">
    <name type="scientific">Novosphingobium beihaiensis</name>
    <dbReference type="NCBI Taxonomy" id="2930389"/>
    <lineage>
        <taxon>Bacteria</taxon>
        <taxon>Pseudomonadati</taxon>
        <taxon>Pseudomonadota</taxon>
        <taxon>Alphaproteobacteria</taxon>
        <taxon>Sphingomonadales</taxon>
        <taxon>Sphingomonadaceae</taxon>
        <taxon>Novosphingobium</taxon>
    </lineage>
</organism>
<evidence type="ECO:0000313" key="2">
    <source>
        <dbReference type="EMBL" id="MCJ2187049.1"/>
    </source>
</evidence>